<name>A0ABP8BDU0_9ACTN</name>
<dbReference type="RefSeq" id="WP_344921596.1">
    <property type="nucleotide sequence ID" value="NZ_BAABAQ010000013.1"/>
</dbReference>
<dbReference type="Gene3D" id="3.40.50.620">
    <property type="entry name" value="HUPs"/>
    <property type="match status" value="2"/>
</dbReference>
<evidence type="ECO:0000256" key="1">
    <source>
        <dbReference type="ARBA" id="ARBA00008791"/>
    </source>
</evidence>
<gene>
    <name evidence="3" type="ORF">GCM10022252_61170</name>
</gene>
<feature type="domain" description="UspA" evidence="2">
    <location>
        <begin position="147"/>
        <end position="283"/>
    </location>
</feature>
<sequence length="284" mass="29837">MSALIVAGTDGSIGANAAVGWAADDAARTGLPLRIVTAVHRWPNDIPRFAVLDEEEDAMTRAARTVLAEAEATVRSRRPTVEVSTALVEGPPPVVLRDQARDAAEIVIGSRGLGGLAGAVIGSVSTHVAGHAPCPVVVVRPGQAPSYGEITVGVDDSDACEPALAYAFEQARYRGCTLRALYAWQLPVHAFAPEIDYDMDEIRIAQYAVAADRLASWRQRYPEVGLIEDVRCAHPVEALAEASTGTDLLVVGSHGRGALGSLLLGSVSRGVLRHAHCAVAVVRS</sequence>
<evidence type="ECO:0000313" key="4">
    <source>
        <dbReference type="Proteomes" id="UP001501251"/>
    </source>
</evidence>
<dbReference type="InterPro" id="IPR006016">
    <property type="entry name" value="UspA"/>
</dbReference>
<dbReference type="Proteomes" id="UP001501251">
    <property type="component" value="Unassembled WGS sequence"/>
</dbReference>
<dbReference type="EMBL" id="BAABAQ010000013">
    <property type="protein sequence ID" value="GAA4203485.1"/>
    <property type="molecule type" value="Genomic_DNA"/>
</dbReference>
<comment type="similarity">
    <text evidence="1">Belongs to the universal stress protein A family.</text>
</comment>
<evidence type="ECO:0000313" key="3">
    <source>
        <dbReference type="EMBL" id="GAA4203485.1"/>
    </source>
</evidence>
<dbReference type="Pfam" id="PF00582">
    <property type="entry name" value="Usp"/>
    <property type="match status" value="2"/>
</dbReference>
<feature type="domain" description="UspA" evidence="2">
    <location>
        <begin position="5"/>
        <end position="140"/>
    </location>
</feature>
<proteinExistence type="inferred from homology"/>
<dbReference type="InterPro" id="IPR014729">
    <property type="entry name" value="Rossmann-like_a/b/a_fold"/>
</dbReference>
<dbReference type="PANTHER" id="PTHR46268:SF6">
    <property type="entry name" value="UNIVERSAL STRESS PROTEIN UP12"/>
    <property type="match status" value="1"/>
</dbReference>
<accession>A0ABP8BDU0</accession>
<organism evidence="3 4">
    <name type="scientific">Streptosporangium oxazolinicum</name>
    <dbReference type="NCBI Taxonomy" id="909287"/>
    <lineage>
        <taxon>Bacteria</taxon>
        <taxon>Bacillati</taxon>
        <taxon>Actinomycetota</taxon>
        <taxon>Actinomycetes</taxon>
        <taxon>Streptosporangiales</taxon>
        <taxon>Streptosporangiaceae</taxon>
        <taxon>Streptosporangium</taxon>
    </lineage>
</organism>
<evidence type="ECO:0000259" key="2">
    <source>
        <dbReference type="Pfam" id="PF00582"/>
    </source>
</evidence>
<dbReference type="InterPro" id="IPR006015">
    <property type="entry name" value="Universal_stress_UspA"/>
</dbReference>
<dbReference type="PANTHER" id="PTHR46268">
    <property type="entry name" value="STRESS RESPONSE PROTEIN NHAX"/>
    <property type="match status" value="1"/>
</dbReference>
<dbReference type="SUPFAM" id="SSF52402">
    <property type="entry name" value="Adenine nucleotide alpha hydrolases-like"/>
    <property type="match status" value="2"/>
</dbReference>
<protein>
    <submittedName>
        <fullName evidence="3">Universal stress protein</fullName>
    </submittedName>
</protein>
<reference evidence="4" key="1">
    <citation type="journal article" date="2019" name="Int. J. Syst. Evol. Microbiol.">
        <title>The Global Catalogue of Microorganisms (GCM) 10K type strain sequencing project: providing services to taxonomists for standard genome sequencing and annotation.</title>
        <authorList>
            <consortium name="The Broad Institute Genomics Platform"/>
            <consortium name="The Broad Institute Genome Sequencing Center for Infectious Disease"/>
            <person name="Wu L."/>
            <person name="Ma J."/>
        </authorList>
    </citation>
    <scope>NUCLEOTIDE SEQUENCE [LARGE SCALE GENOMIC DNA]</scope>
    <source>
        <strain evidence="4">JCM 17388</strain>
    </source>
</reference>
<keyword evidence="4" id="KW-1185">Reference proteome</keyword>
<dbReference type="PRINTS" id="PR01438">
    <property type="entry name" value="UNVRSLSTRESS"/>
</dbReference>
<comment type="caution">
    <text evidence="3">The sequence shown here is derived from an EMBL/GenBank/DDBJ whole genome shotgun (WGS) entry which is preliminary data.</text>
</comment>